<dbReference type="EMBL" id="CP024161">
    <property type="protein sequence ID" value="ATP60010.1"/>
    <property type="molecule type" value="Genomic_DNA"/>
</dbReference>
<reference evidence="2" key="1">
    <citation type="submission" date="2017-10" db="EMBL/GenBank/DDBJ databases">
        <title>Genome-wide analysis of the first isolated strain mycoplasma dispar GS01.</title>
        <authorList>
            <person name="Hao H."/>
            <person name="Chen S."/>
            <person name="Zhao P."/>
            <person name="Chu Y."/>
            <person name="Liu Y."/>
        </authorList>
    </citation>
    <scope>NUCLEOTIDE SEQUENCE [LARGE SCALE GENOMIC DNA]</scope>
    <source>
        <strain evidence="2">GS01</strain>
    </source>
</reference>
<feature type="compositionally biased region" description="Basic and acidic residues" evidence="1">
    <location>
        <begin position="75"/>
        <end position="103"/>
    </location>
</feature>
<feature type="region of interest" description="Disordered" evidence="1">
    <location>
        <begin position="1"/>
        <end position="131"/>
    </location>
</feature>
<feature type="compositionally biased region" description="Basic and acidic residues" evidence="1">
    <location>
        <begin position="47"/>
        <end position="66"/>
    </location>
</feature>
<dbReference type="Proteomes" id="UP000224629">
    <property type="component" value="Chromosome"/>
</dbReference>
<name>A0ABM6PS44_9BACT</name>
<evidence type="ECO:0000313" key="3">
    <source>
        <dbReference type="Proteomes" id="UP000224629"/>
    </source>
</evidence>
<evidence type="ECO:0000256" key="1">
    <source>
        <dbReference type="SAM" id="MobiDB-lite"/>
    </source>
</evidence>
<evidence type="ECO:0000313" key="2">
    <source>
        <dbReference type="EMBL" id="ATP60010.1"/>
    </source>
</evidence>
<feature type="compositionally biased region" description="Basic and acidic residues" evidence="1">
    <location>
        <begin position="115"/>
        <end position="131"/>
    </location>
</feature>
<feature type="compositionally biased region" description="Polar residues" evidence="1">
    <location>
        <begin position="37"/>
        <end position="46"/>
    </location>
</feature>
<keyword evidence="3" id="KW-1185">Reference proteome</keyword>
<dbReference type="NCBIfam" id="NF045959">
    <property type="entry name" value="LppA_rel_LP"/>
    <property type="match status" value="1"/>
</dbReference>
<organism evidence="2 3">
    <name type="scientific">Mesomycoplasma dispar</name>
    <dbReference type="NCBI Taxonomy" id="86660"/>
    <lineage>
        <taxon>Bacteria</taxon>
        <taxon>Bacillati</taxon>
        <taxon>Mycoplasmatota</taxon>
        <taxon>Mycoplasmoidales</taxon>
        <taxon>Metamycoplasmataceae</taxon>
        <taxon>Mesomycoplasma</taxon>
    </lineage>
</organism>
<gene>
    <name evidence="2" type="ORF">CSW10_03790</name>
</gene>
<feature type="compositionally biased region" description="Polar residues" evidence="1">
    <location>
        <begin position="17"/>
        <end position="28"/>
    </location>
</feature>
<sequence>MVSNVPISEKKPEKTTQSEPKSSESGQKNDLPKNDKQGNQSQNSSDLVKKPEPGNQENQKKQDLTDKNLPNNDQNQKKDNQKPDSKLEKVEPPSKPKKEEKNESFSPPKKGSIPVDKKMEEKNQQNTEKKLVDDFDPYKEQKKFDAELAQLKGHLSILPTAFQISKTNLEKNAQTIIYNGNNSLKDLPFNIINPINGLDEEKYKIKLDFSEATSKEKTKNQFPIEKVKLVLFSKTNSNISFWKYVSLFYNKIESSFELKAKLPAEFNNIFPSFVAFLLLNKDKNDVISLPFFNDLGFILKDRNFGVGLKNDFVDLKASDSEKDKYEYNFEIVSAQPDDESGKLKLNLQIWRVAKNSNTDNKEFFPEISTVEITGFAKNSNKEYKFEVAERGKFEQKLSDSELKKKLSENDLNSEFTKNRFLKLLFENLHIRINQNLNVNEKWIEADKLRADNWLIYPQIQYLNLDSTKFTKNLTLTRQNNTINWKFELNTYLLSKNQTLTPQSRDFLLGENKTHVIQGSFDLEKIKNS</sequence>
<protein>
    <submittedName>
        <fullName evidence="2">Uncharacterized protein</fullName>
    </submittedName>
</protein>
<proteinExistence type="predicted"/>
<accession>A0ABM6PS44</accession>